<sequence>MFRNYLDKIERDEDVRKNLIELRKLLKTEPGSAAWQRDRQRCLSLMLKLLKHEDAKVRKNAALILGEMGCQDALDALFYAYECEEKLFVKSAYLTAMSQLDYRTYLNAFRERMEELMQMEMTPENQKHLNEELKLLRDMLLIVEKPVKHTFTGYSVPSEMILLTSPGMEQLTIDVMPRNVRDAAKAMRGGVRILAERPGELFGIRTVKGFMFRFCANPLKATDYQAVAAAIHDAGLTDYLKKRHEGDGPFYFRIDLRTKLVLNEKSQYVKRLGAELERLSGHHLQNSASNYECELRITENKQGQYSVYLILHTIADSRFSYRRNAIATSMHPVKAAEVVSIASEYLADDADVLDPFCGTATLLIERYRKRKAAHLYGVDIFGEAIDGARENASLANVPSYFINKDFVEFSHSYTFDEVLTELPAGSDKMTPDVLFTLYKNFVRKLNTWMTPGGYVIVVTTEKEWLLSLAAKSGYLKEEKEWALSGKKTQYVVVLRYRG</sequence>
<dbReference type="InterPro" id="IPR000241">
    <property type="entry name" value="RlmKL-like_Mtase"/>
</dbReference>
<dbReference type="Pfam" id="PF01170">
    <property type="entry name" value="UPF0020"/>
    <property type="match status" value="1"/>
</dbReference>
<evidence type="ECO:0000313" key="3">
    <source>
        <dbReference type="Proteomes" id="UP001469749"/>
    </source>
</evidence>
<feature type="domain" description="Ribosomal RNA large subunit methyltransferase K/L-like methyltransferase" evidence="1">
    <location>
        <begin position="330"/>
        <end position="480"/>
    </location>
</feature>
<name>A0ABV1B644_9FIRM</name>
<dbReference type="PANTHER" id="PTHR14911:SF13">
    <property type="entry name" value="TRNA (GUANINE(6)-N2)-METHYLTRANSFERASE THUMP3"/>
    <property type="match status" value="1"/>
</dbReference>
<proteinExistence type="predicted"/>
<keyword evidence="2" id="KW-0489">Methyltransferase</keyword>
<evidence type="ECO:0000259" key="1">
    <source>
        <dbReference type="Pfam" id="PF01170"/>
    </source>
</evidence>
<dbReference type="Gene3D" id="1.25.10.10">
    <property type="entry name" value="Leucine-rich Repeat Variant"/>
    <property type="match status" value="1"/>
</dbReference>
<dbReference type="Proteomes" id="UP001469749">
    <property type="component" value="Unassembled WGS sequence"/>
</dbReference>
<protein>
    <submittedName>
        <fullName evidence="2">Methyltransferase domain-containing protein</fullName>
    </submittedName>
</protein>
<dbReference type="SUPFAM" id="SSF48371">
    <property type="entry name" value="ARM repeat"/>
    <property type="match status" value="1"/>
</dbReference>
<gene>
    <name evidence="2" type="ORF">WMO25_10005</name>
</gene>
<dbReference type="EMBL" id="JBBMEK010000116">
    <property type="protein sequence ID" value="MEQ2365428.1"/>
    <property type="molecule type" value="Genomic_DNA"/>
</dbReference>
<dbReference type="Pfam" id="PF13646">
    <property type="entry name" value="HEAT_2"/>
    <property type="match status" value="1"/>
</dbReference>
<evidence type="ECO:0000313" key="2">
    <source>
        <dbReference type="EMBL" id="MEQ2365428.1"/>
    </source>
</evidence>
<dbReference type="InterPro" id="IPR016024">
    <property type="entry name" value="ARM-type_fold"/>
</dbReference>
<organism evidence="2 3">
    <name type="scientific">Coprococcus intestinihominis</name>
    <dbReference type="NCBI Taxonomy" id="3133154"/>
    <lineage>
        <taxon>Bacteria</taxon>
        <taxon>Bacillati</taxon>
        <taxon>Bacillota</taxon>
        <taxon>Clostridia</taxon>
        <taxon>Lachnospirales</taxon>
        <taxon>Lachnospiraceae</taxon>
        <taxon>Coprococcus</taxon>
    </lineage>
</organism>
<dbReference type="GO" id="GO:0032259">
    <property type="term" value="P:methylation"/>
    <property type="evidence" value="ECO:0007669"/>
    <property type="project" value="UniProtKB-KW"/>
</dbReference>
<dbReference type="CDD" id="cd02440">
    <property type="entry name" value="AdoMet_MTases"/>
    <property type="match status" value="1"/>
</dbReference>
<dbReference type="GO" id="GO:0008168">
    <property type="term" value="F:methyltransferase activity"/>
    <property type="evidence" value="ECO:0007669"/>
    <property type="project" value="UniProtKB-KW"/>
</dbReference>
<keyword evidence="3" id="KW-1185">Reference proteome</keyword>
<dbReference type="InterPro" id="IPR011989">
    <property type="entry name" value="ARM-like"/>
</dbReference>
<keyword evidence="2" id="KW-0808">Transferase</keyword>
<reference evidence="2 3" key="1">
    <citation type="submission" date="2024-03" db="EMBL/GenBank/DDBJ databases">
        <title>Human intestinal bacterial collection.</title>
        <authorList>
            <person name="Pauvert C."/>
            <person name="Hitch T.C.A."/>
            <person name="Clavel T."/>
        </authorList>
    </citation>
    <scope>NUCLEOTIDE SEQUENCE [LARGE SCALE GENOMIC DNA]</scope>
    <source>
        <strain evidence="2 3">CLA-AA-H190</strain>
    </source>
</reference>
<dbReference type="Gene3D" id="3.40.50.150">
    <property type="entry name" value="Vaccinia Virus protein VP39"/>
    <property type="match status" value="1"/>
</dbReference>
<dbReference type="PANTHER" id="PTHR14911">
    <property type="entry name" value="THUMP DOMAIN-CONTAINING"/>
    <property type="match status" value="1"/>
</dbReference>
<accession>A0ABV1B644</accession>
<dbReference type="RefSeq" id="WP_349085173.1">
    <property type="nucleotide sequence ID" value="NZ_JBBMEK010000116.1"/>
</dbReference>
<dbReference type="SUPFAM" id="SSF53335">
    <property type="entry name" value="S-adenosyl-L-methionine-dependent methyltransferases"/>
    <property type="match status" value="1"/>
</dbReference>
<dbReference type="InterPro" id="IPR029063">
    <property type="entry name" value="SAM-dependent_MTases_sf"/>
</dbReference>
<comment type="caution">
    <text evidence="2">The sequence shown here is derived from an EMBL/GenBank/DDBJ whole genome shotgun (WGS) entry which is preliminary data.</text>
</comment>